<dbReference type="Pfam" id="PF00583">
    <property type="entry name" value="Acetyltransf_1"/>
    <property type="match status" value="1"/>
</dbReference>
<evidence type="ECO:0000313" key="4">
    <source>
        <dbReference type="Proteomes" id="UP001180825"/>
    </source>
</evidence>
<protein>
    <submittedName>
        <fullName evidence="3">GNAT superfamily N-acetyltransferase</fullName>
    </submittedName>
</protein>
<organism evidence="3 4">
    <name type="scientific">Roseateles asaccharophilus</name>
    <dbReference type="NCBI Taxonomy" id="582607"/>
    <lineage>
        <taxon>Bacteria</taxon>
        <taxon>Pseudomonadati</taxon>
        <taxon>Pseudomonadota</taxon>
        <taxon>Betaproteobacteria</taxon>
        <taxon>Burkholderiales</taxon>
        <taxon>Sphaerotilaceae</taxon>
        <taxon>Roseateles</taxon>
    </lineage>
</organism>
<evidence type="ECO:0000259" key="2">
    <source>
        <dbReference type="PROSITE" id="PS51186"/>
    </source>
</evidence>
<dbReference type="PROSITE" id="PS51186">
    <property type="entry name" value="GNAT"/>
    <property type="match status" value="1"/>
</dbReference>
<evidence type="ECO:0000313" key="3">
    <source>
        <dbReference type="EMBL" id="MDR7331021.1"/>
    </source>
</evidence>
<accession>A0ABU2A1F3</accession>
<dbReference type="InterPro" id="IPR016181">
    <property type="entry name" value="Acyl_CoA_acyltransferase"/>
</dbReference>
<dbReference type="Gene3D" id="3.40.630.30">
    <property type="match status" value="1"/>
</dbReference>
<feature type="domain" description="N-acetyltransferase" evidence="2">
    <location>
        <begin position="60"/>
        <end position="216"/>
    </location>
</feature>
<keyword evidence="4" id="KW-1185">Reference proteome</keyword>
<name>A0ABU2A1F3_9BURK</name>
<dbReference type="EMBL" id="JAVDXV010000001">
    <property type="protein sequence ID" value="MDR7331021.1"/>
    <property type="molecule type" value="Genomic_DNA"/>
</dbReference>
<reference evidence="3 4" key="1">
    <citation type="submission" date="2023-07" db="EMBL/GenBank/DDBJ databases">
        <title>Sorghum-associated microbial communities from plants grown in Nebraska, USA.</title>
        <authorList>
            <person name="Schachtman D."/>
        </authorList>
    </citation>
    <scope>NUCLEOTIDE SEQUENCE [LARGE SCALE GENOMIC DNA]</scope>
    <source>
        <strain evidence="3 4">BE316</strain>
    </source>
</reference>
<evidence type="ECO:0000256" key="1">
    <source>
        <dbReference type="SAM" id="MobiDB-lite"/>
    </source>
</evidence>
<dbReference type="InterPro" id="IPR000182">
    <property type="entry name" value="GNAT_dom"/>
</dbReference>
<dbReference type="RefSeq" id="WP_310323633.1">
    <property type="nucleotide sequence ID" value="NZ_JAVDXV010000001.1"/>
</dbReference>
<dbReference type="CDD" id="cd04301">
    <property type="entry name" value="NAT_SF"/>
    <property type="match status" value="1"/>
</dbReference>
<comment type="caution">
    <text evidence="3">The sequence shown here is derived from an EMBL/GenBank/DDBJ whole genome shotgun (WGS) entry which is preliminary data.</text>
</comment>
<feature type="compositionally biased region" description="Pro residues" evidence="1">
    <location>
        <begin position="28"/>
        <end position="40"/>
    </location>
</feature>
<sequence>MPRKPRATAKSAEPTTDWGQELAAFGPDPQPPEPPAPPASDEPGRLAAARAALERLATWVPIRSLARRHRRRIVDHLLSLTPQDRYLRFGYGASDEQIRHYAQGIDFNRDEVLGIFNRRLQLVALAHLAYGQPLPGGSGRTMAEFGVSVLAQARGRGLGRRLFDTAALHARNRGIDTMFIHALSENRPMLRIATAAGATVERDGSESEAWLRLPPDTVGSQVEQALDRHLGELDFQFKRQARALSDFVDSVAEVKSHFDTSGRAAKE</sequence>
<dbReference type="Proteomes" id="UP001180825">
    <property type="component" value="Unassembled WGS sequence"/>
</dbReference>
<proteinExistence type="predicted"/>
<gene>
    <name evidence="3" type="ORF">J2X21_000133</name>
</gene>
<feature type="region of interest" description="Disordered" evidence="1">
    <location>
        <begin position="1"/>
        <end position="44"/>
    </location>
</feature>
<dbReference type="SUPFAM" id="SSF55729">
    <property type="entry name" value="Acyl-CoA N-acyltransferases (Nat)"/>
    <property type="match status" value="1"/>
</dbReference>